<dbReference type="CDD" id="cd07521">
    <property type="entry name" value="HAD_FCP1-like"/>
    <property type="match status" value="1"/>
</dbReference>
<feature type="compositionally biased region" description="Low complexity" evidence="1">
    <location>
        <begin position="86"/>
        <end position="104"/>
    </location>
</feature>
<feature type="compositionally biased region" description="Polar residues" evidence="1">
    <location>
        <begin position="57"/>
        <end position="85"/>
    </location>
</feature>
<evidence type="ECO:0000259" key="2">
    <source>
        <dbReference type="PROSITE" id="PS50969"/>
    </source>
</evidence>
<dbReference type="SUPFAM" id="SSF56784">
    <property type="entry name" value="HAD-like"/>
    <property type="match status" value="1"/>
</dbReference>
<proteinExistence type="predicted"/>
<dbReference type="PANTHER" id="PTHR12210">
    <property type="entry name" value="DULLARD PROTEIN PHOSPHATASE"/>
    <property type="match status" value="1"/>
</dbReference>
<name>A0A8X7NJF3_CANPA</name>
<feature type="compositionally biased region" description="Low complexity" evidence="1">
    <location>
        <begin position="32"/>
        <end position="56"/>
    </location>
</feature>
<dbReference type="GO" id="GO:0045944">
    <property type="term" value="P:positive regulation of transcription by RNA polymerase II"/>
    <property type="evidence" value="ECO:0007669"/>
    <property type="project" value="UniProtKB-ARBA"/>
</dbReference>
<dbReference type="GO" id="GO:0034605">
    <property type="term" value="P:cellular response to heat"/>
    <property type="evidence" value="ECO:0007669"/>
    <property type="project" value="UniProtKB-ARBA"/>
</dbReference>
<dbReference type="SMART" id="SM00577">
    <property type="entry name" value="CPDc"/>
    <property type="match status" value="1"/>
</dbReference>
<dbReference type="Gene3D" id="3.40.50.1000">
    <property type="entry name" value="HAD superfamily/HAD-like"/>
    <property type="match status" value="1"/>
</dbReference>
<dbReference type="InterPro" id="IPR004274">
    <property type="entry name" value="FCP1_dom"/>
</dbReference>
<reference evidence="3" key="1">
    <citation type="submission" date="2020-03" db="EMBL/GenBank/DDBJ databases">
        <title>FDA dAtabase for Regulatory Grade micrObial Sequences (FDA-ARGOS): Supporting development and validation of Infectious Disease Dx tests.</title>
        <authorList>
            <person name="Campos J."/>
            <person name="Goldberg B."/>
            <person name="Tallon L."/>
            <person name="Sadzewicz L."/>
            <person name="Vavikolanu K."/>
            <person name="Mehta A."/>
            <person name="Aluvathingal J."/>
            <person name="Nadendla S."/>
            <person name="Nandy P."/>
            <person name="Geyer C."/>
            <person name="Yan Y."/>
            <person name="Sichtig H."/>
        </authorList>
    </citation>
    <scope>NUCLEOTIDE SEQUENCE [LARGE SCALE GENOMIC DNA]</scope>
    <source>
        <strain evidence="3">FDAARGOS_652</strain>
    </source>
</reference>
<feature type="domain" description="FCP1 homology" evidence="2">
    <location>
        <begin position="199"/>
        <end position="357"/>
    </location>
</feature>
<dbReference type="InterPro" id="IPR011948">
    <property type="entry name" value="Dullard_phosphatase"/>
</dbReference>
<dbReference type="Pfam" id="PF03031">
    <property type="entry name" value="NIF"/>
    <property type="match status" value="1"/>
</dbReference>
<sequence length="373" mass="41294">MGVLSLFCCSDTSEDSSDRRSQQPVNGQNRQSNKAKSTNDSNNNNNKTSTTTTTTKQPQPAKSANGNNMHRPNSNSKTDLTNKKGSTLNGKATTNTTTPSATKLNGDKKESTDDDESTIEPPTNTRRVSAGDIIAQASPNEQPLPTPNQHQPEPQPMDEDVDTDIDDFDDTQSNGILDLKRLQTGQAHDPETGCLLGLPTANKKCLVLDLDETLVHSSFKYLRSADFVIPVEIDGQVHHVYVIKRPGVDEFLERVGKLYEVVVFTASVSKYGDPLLNKLDFSQSVLHRLYRDSCYNYQGNFIKNLSQLGRRLEDTIIIDNSPQSYLFHPANAVPISSWFSDSHDNELLDLLPFLEDLSKPNVDNVELVLDTSL</sequence>
<evidence type="ECO:0000313" key="3">
    <source>
        <dbReference type="EMBL" id="KAF6048956.1"/>
    </source>
</evidence>
<evidence type="ECO:0000256" key="1">
    <source>
        <dbReference type="SAM" id="MobiDB-lite"/>
    </source>
</evidence>
<protein>
    <submittedName>
        <fullName evidence="3">Dullard-like phosphatase domain protein</fullName>
    </submittedName>
</protein>
<feature type="compositionally biased region" description="Acidic residues" evidence="1">
    <location>
        <begin position="156"/>
        <end position="170"/>
    </location>
</feature>
<dbReference type="OrthoDB" id="277011at2759"/>
<dbReference type="GO" id="GO:0034198">
    <property type="term" value="P:cellular response to amino acid starvation"/>
    <property type="evidence" value="ECO:0007669"/>
    <property type="project" value="UniProtKB-ARBA"/>
</dbReference>
<dbReference type="Proteomes" id="UP000590412">
    <property type="component" value="Unassembled WGS sequence"/>
</dbReference>
<feature type="compositionally biased region" description="Polar residues" evidence="1">
    <location>
        <begin position="137"/>
        <end position="152"/>
    </location>
</feature>
<dbReference type="InterPro" id="IPR036412">
    <property type="entry name" value="HAD-like_sf"/>
</dbReference>
<accession>A0A8X7NJF3</accession>
<dbReference type="PROSITE" id="PS50969">
    <property type="entry name" value="FCP1"/>
    <property type="match status" value="1"/>
</dbReference>
<feature type="compositionally biased region" description="Polar residues" evidence="1">
    <location>
        <begin position="22"/>
        <end position="31"/>
    </location>
</feature>
<gene>
    <name evidence="3" type="ORF">FOB60_004339</name>
</gene>
<dbReference type="InterPro" id="IPR023214">
    <property type="entry name" value="HAD_sf"/>
</dbReference>
<dbReference type="InterPro" id="IPR050365">
    <property type="entry name" value="TIM50"/>
</dbReference>
<dbReference type="GO" id="GO:0016791">
    <property type="term" value="F:phosphatase activity"/>
    <property type="evidence" value="ECO:0007669"/>
    <property type="project" value="InterPro"/>
</dbReference>
<dbReference type="EMBL" id="JABWAB010000006">
    <property type="protein sequence ID" value="KAF6048956.1"/>
    <property type="molecule type" value="Genomic_DNA"/>
</dbReference>
<dbReference type="AlphaFoldDB" id="A0A8X7NJF3"/>
<comment type="caution">
    <text evidence="3">The sequence shown here is derived from an EMBL/GenBank/DDBJ whole genome shotgun (WGS) entry which is preliminary data.</text>
</comment>
<evidence type="ECO:0000313" key="4">
    <source>
        <dbReference type="Proteomes" id="UP000590412"/>
    </source>
</evidence>
<feature type="region of interest" description="Disordered" evidence="1">
    <location>
        <begin position="1"/>
        <end position="170"/>
    </location>
</feature>
<dbReference type="FunFam" id="3.40.50.1000:FF:000043">
    <property type="entry name" value="General stress response phosphoprotein phosphatase Psr1/2"/>
    <property type="match status" value="1"/>
</dbReference>
<dbReference type="GO" id="GO:0009651">
    <property type="term" value="P:response to salt stress"/>
    <property type="evidence" value="ECO:0007669"/>
    <property type="project" value="UniProtKB-ARBA"/>
</dbReference>
<dbReference type="GO" id="GO:1904262">
    <property type="term" value="P:negative regulation of TORC1 signaling"/>
    <property type="evidence" value="ECO:0007669"/>
    <property type="project" value="UniProtKB-ARBA"/>
</dbReference>
<dbReference type="NCBIfam" id="TIGR02251">
    <property type="entry name" value="HIF-SF_euk"/>
    <property type="match status" value="1"/>
</dbReference>
<organism evidence="3 4">
    <name type="scientific">Candida parapsilosis</name>
    <name type="common">Yeast</name>
    <dbReference type="NCBI Taxonomy" id="5480"/>
    <lineage>
        <taxon>Eukaryota</taxon>
        <taxon>Fungi</taxon>
        <taxon>Dikarya</taxon>
        <taxon>Ascomycota</taxon>
        <taxon>Saccharomycotina</taxon>
        <taxon>Pichiomycetes</taxon>
        <taxon>Debaryomycetaceae</taxon>
        <taxon>Candida/Lodderomyces clade</taxon>
        <taxon>Candida</taxon>
    </lineage>
</organism>